<dbReference type="Gene3D" id="3.90.180.10">
    <property type="entry name" value="Medium-chain alcohol dehydrogenases, catalytic domain"/>
    <property type="match status" value="1"/>
</dbReference>
<feature type="domain" description="Enoyl reductase (ER)" evidence="3">
    <location>
        <begin position="10"/>
        <end position="286"/>
    </location>
</feature>
<dbReference type="InterPro" id="IPR011032">
    <property type="entry name" value="GroES-like_sf"/>
</dbReference>
<keyword evidence="1" id="KW-0521">NADP</keyword>
<name>A0A7W0CNC0_9ACTN</name>
<accession>A0A7W0CNC0</accession>
<dbReference type="SUPFAM" id="SSF50129">
    <property type="entry name" value="GroES-like"/>
    <property type="match status" value="1"/>
</dbReference>
<reference evidence="4 5" key="1">
    <citation type="submission" date="2020-07" db="EMBL/GenBank/DDBJ databases">
        <title>Genomic Encyclopedia of Type Strains, Phase IV (KMG-IV): sequencing the most valuable type-strain genomes for metagenomic binning, comparative biology and taxonomic classification.</title>
        <authorList>
            <person name="Goeker M."/>
        </authorList>
    </citation>
    <scope>NUCLEOTIDE SEQUENCE [LARGE SCALE GENOMIC DNA]</scope>
    <source>
        <strain evidence="4 5">DSM 45533</strain>
    </source>
</reference>
<organism evidence="4 5">
    <name type="scientific">Nonomuraea soli</name>
    <dbReference type="NCBI Taxonomy" id="1032476"/>
    <lineage>
        <taxon>Bacteria</taxon>
        <taxon>Bacillati</taxon>
        <taxon>Actinomycetota</taxon>
        <taxon>Actinomycetes</taxon>
        <taxon>Streptosporangiales</taxon>
        <taxon>Streptosporangiaceae</taxon>
        <taxon>Nonomuraea</taxon>
    </lineage>
</organism>
<keyword evidence="2 4" id="KW-0560">Oxidoreductase</keyword>
<protein>
    <submittedName>
        <fullName evidence="4">NADPH2:quinone reductase</fullName>
        <ecNumber evidence="4">1.6.5.5</ecNumber>
    </submittedName>
</protein>
<proteinExistence type="predicted"/>
<comment type="caution">
    <text evidence="4">The sequence shown here is derived from an EMBL/GenBank/DDBJ whole genome shotgun (WGS) entry which is preliminary data.</text>
</comment>
<dbReference type="Gene3D" id="3.40.50.720">
    <property type="entry name" value="NAD(P)-binding Rossmann-like Domain"/>
    <property type="match status" value="1"/>
</dbReference>
<keyword evidence="5" id="KW-1185">Reference proteome</keyword>
<dbReference type="GO" id="GO:0003960">
    <property type="term" value="F:quinone reductase (NADPH) activity"/>
    <property type="evidence" value="ECO:0007669"/>
    <property type="project" value="UniProtKB-EC"/>
</dbReference>
<evidence type="ECO:0000313" key="5">
    <source>
        <dbReference type="Proteomes" id="UP000530928"/>
    </source>
</evidence>
<dbReference type="PANTHER" id="PTHR48106">
    <property type="entry name" value="QUINONE OXIDOREDUCTASE PIG3-RELATED"/>
    <property type="match status" value="1"/>
</dbReference>
<evidence type="ECO:0000256" key="1">
    <source>
        <dbReference type="ARBA" id="ARBA00022857"/>
    </source>
</evidence>
<dbReference type="SUPFAM" id="SSF51735">
    <property type="entry name" value="NAD(P)-binding Rossmann-fold domains"/>
    <property type="match status" value="1"/>
</dbReference>
<dbReference type="EMBL" id="JACDUR010000006">
    <property type="protein sequence ID" value="MBA2894364.1"/>
    <property type="molecule type" value="Genomic_DNA"/>
</dbReference>
<sequence length="288" mass="29373">MRAVRVTRFGGPEVLDVSEVPEPVPGPGQKLIDVTVADVLSLDAQLRSGWGREWFGQTPPYIPGTGVAGLHEGRPVVAMVEGGYADRAVAGVVIPVPEALEPVQAAALLQAGPAALALAEAAALTDGDRVLVTAAAGGLGTLLVQLAAASGAHVVAVAGSDGKRALALDLGATRVLGYADELPEVDVAFDGVGGTVGEAAFARTRRRFFAYGVASGSPAPVQGDRVTGMEQVQFSPERHAELTSRVLGLAARGGLRPVIGLTEPLHRAAAAHEAIESRSVLGKTLLVV</sequence>
<dbReference type="EC" id="1.6.5.5" evidence="4"/>
<dbReference type="RefSeq" id="WP_181613150.1">
    <property type="nucleotide sequence ID" value="NZ_BAABAM010000004.1"/>
</dbReference>
<gene>
    <name evidence="4" type="ORF">HNR30_005736</name>
</gene>
<dbReference type="Proteomes" id="UP000530928">
    <property type="component" value="Unassembled WGS sequence"/>
</dbReference>
<dbReference type="InterPro" id="IPR020843">
    <property type="entry name" value="ER"/>
</dbReference>
<evidence type="ECO:0000256" key="2">
    <source>
        <dbReference type="ARBA" id="ARBA00023002"/>
    </source>
</evidence>
<evidence type="ECO:0000259" key="3">
    <source>
        <dbReference type="SMART" id="SM00829"/>
    </source>
</evidence>
<evidence type="ECO:0000313" key="4">
    <source>
        <dbReference type="EMBL" id="MBA2894364.1"/>
    </source>
</evidence>
<dbReference type="Pfam" id="PF13602">
    <property type="entry name" value="ADH_zinc_N_2"/>
    <property type="match status" value="1"/>
</dbReference>
<dbReference type="InterPro" id="IPR036291">
    <property type="entry name" value="NAD(P)-bd_dom_sf"/>
</dbReference>
<dbReference type="AlphaFoldDB" id="A0A7W0CNC0"/>
<dbReference type="SMART" id="SM00829">
    <property type="entry name" value="PKS_ER"/>
    <property type="match status" value="1"/>
</dbReference>
<dbReference type="GO" id="GO:0070402">
    <property type="term" value="F:NADPH binding"/>
    <property type="evidence" value="ECO:0007669"/>
    <property type="project" value="TreeGrafter"/>
</dbReference>